<dbReference type="RefSeq" id="YP_009193546.1">
    <property type="nucleotide sequence ID" value="NC_028742.1"/>
</dbReference>
<evidence type="ECO:0000313" key="2">
    <source>
        <dbReference type="Proteomes" id="UP000204054"/>
    </source>
</evidence>
<proteinExistence type="predicted"/>
<organism evidence="1 2">
    <name type="scientific">Mycobacterium phage Baee</name>
    <dbReference type="NCBI Taxonomy" id="1647306"/>
    <lineage>
        <taxon>Viruses</taxon>
        <taxon>Duplodnaviria</taxon>
        <taxon>Heunggongvirae</taxon>
        <taxon>Uroviricota</taxon>
        <taxon>Caudoviricetes</taxon>
        <taxon>Bclasvirinae</taxon>
        <taxon>Acadianvirus</taxon>
        <taxon>Acadianvirus baee</taxon>
    </lineage>
</organism>
<keyword evidence="2" id="KW-1185">Reference proteome</keyword>
<dbReference type="Pfam" id="PF23946">
    <property type="entry name" value="DUF7280"/>
    <property type="match status" value="1"/>
</dbReference>
<dbReference type="Proteomes" id="UP000204054">
    <property type="component" value="Segment"/>
</dbReference>
<dbReference type="OrthoDB" id="26146at10239"/>
<reference evidence="1 2" key="1">
    <citation type="journal article" date="2015" name="Genome Announc.">
        <title>Genome Sequences of Mycobacteriophages AlanGrant, Baee, Corofin, OrangeOswald, and Vincenzo, New Members of Cluster B.</title>
        <authorList>
            <person name="Pope W.H."/>
            <person name="Carbonara M.E."/>
            <person name="Cioffi H.M."/>
            <person name="Cruz T."/>
            <person name="Dang B.Q."/>
            <person name="Doyle A.N."/>
            <person name="Fan O.H."/>
            <person name="Gallagher M."/>
            <person name="Gentile G.M."/>
            <person name="German B.A."/>
            <person name="Farrell M.E."/>
            <person name="Gerwig M."/>
            <person name="Hunter K.L."/>
            <person name="Lefever V.E."/>
            <person name="Marfisi N.A."/>
            <person name="McDonnell J.E."/>
            <person name="Monga J.K."/>
            <person name="Quiroz K.G."/>
            <person name="Pong A.C."/>
            <person name="Rimple P.A."/>
            <person name="Situ M."/>
            <person name="Sohnen P.C."/>
            <person name="Stockinger A.N."/>
            <person name="Thompson P.K."/>
            <person name="Torchio N.M."/>
            <person name="Toner C.L."/>
            <person name="Ulbrich M.C."/>
            <person name="Vohra N.I."/>
            <person name="Zakir A."/>
            <person name="Adkins N.L."/>
            <person name="Brown B.R."/>
            <person name="Churilla B.M."/>
            <person name="Kramer Z.J."/>
            <person name="Lapin J.S."/>
            <person name="Montgomery M.T."/>
            <person name="Prout A.K."/>
            <person name="Grubb S.R."/>
            <person name="Warner M.H."/>
            <person name="Bowman C.A."/>
            <person name="Russell D.A."/>
            <person name="Hatfull G.F."/>
        </authorList>
    </citation>
    <scope>NUCLEOTIDE SEQUENCE [LARGE SCALE GENOMIC DNA]</scope>
</reference>
<dbReference type="EMBL" id="KR080199">
    <property type="protein sequence ID" value="AKF14660.1"/>
    <property type="molecule type" value="Genomic_DNA"/>
</dbReference>
<protein>
    <submittedName>
        <fullName evidence="1">Uncharacterized protein</fullName>
    </submittedName>
</protein>
<dbReference type="GeneID" id="26586449"/>
<gene>
    <name evidence="1" type="primary">91</name>
    <name evidence="1" type="ORF">SEA_BAEE_91</name>
</gene>
<evidence type="ECO:0000313" key="1">
    <source>
        <dbReference type="EMBL" id="AKF14660.1"/>
    </source>
</evidence>
<sequence>MEAGPTPPREAKMTVRTAIVTGWATSNEEDGYSILDSMLSAQHMHGQITWTDIHETWAAGTVGGDETSRVAVIDLDSTDGADIVNLTLWAADATQGTDLPK</sequence>
<accession>A0A0F6WE90</accession>
<dbReference type="InterPro" id="IPR055704">
    <property type="entry name" value="DUF7280"/>
</dbReference>
<dbReference type="KEGG" id="vg:26586449"/>
<name>A0A0F6WE90_9CAUD</name>